<keyword evidence="1" id="KW-0479">Metal-binding</keyword>
<evidence type="ECO:0000256" key="1">
    <source>
        <dbReference type="ARBA" id="ARBA00022723"/>
    </source>
</evidence>
<dbReference type="SUPFAM" id="SSF55031">
    <property type="entry name" value="Bacterial exopeptidase dimerisation domain"/>
    <property type="match status" value="1"/>
</dbReference>
<dbReference type="InterPro" id="IPR036264">
    <property type="entry name" value="Bact_exopeptidase_dim_dom"/>
</dbReference>
<evidence type="ECO:0000256" key="2">
    <source>
        <dbReference type="ARBA" id="ARBA00022801"/>
    </source>
</evidence>
<reference evidence="5" key="1">
    <citation type="journal article" date="2020" name="mSystems">
        <title>Genome- and Community-Level Interaction Insights into Carbon Utilization and Element Cycling Functions of Hydrothermarchaeota in Hydrothermal Sediment.</title>
        <authorList>
            <person name="Zhou Z."/>
            <person name="Liu Y."/>
            <person name="Xu W."/>
            <person name="Pan J."/>
            <person name="Luo Z.H."/>
            <person name="Li M."/>
        </authorList>
    </citation>
    <scope>NUCLEOTIDE SEQUENCE [LARGE SCALE GENOMIC DNA]</scope>
    <source>
        <strain evidence="5">SpSt-210</strain>
    </source>
</reference>
<dbReference type="GO" id="GO:0016787">
    <property type="term" value="F:hydrolase activity"/>
    <property type="evidence" value="ECO:0007669"/>
    <property type="project" value="UniProtKB-KW"/>
</dbReference>
<feature type="active site" description="Proton acceptor" evidence="3">
    <location>
        <position position="145"/>
    </location>
</feature>
<dbReference type="InterPro" id="IPR002933">
    <property type="entry name" value="Peptidase_M20"/>
</dbReference>
<dbReference type="GO" id="GO:0046872">
    <property type="term" value="F:metal ion binding"/>
    <property type="evidence" value="ECO:0007669"/>
    <property type="project" value="UniProtKB-KW"/>
</dbReference>
<evidence type="ECO:0000313" key="5">
    <source>
        <dbReference type="EMBL" id="HEG91766.1"/>
    </source>
</evidence>
<dbReference type="Pfam" id="PF01546">
    <property type="entry name" value="Peptidase_M20"/>
    <property type="match status" value="1"/>
</dbReference>
<dbReference type="CDD" id="cd03885">
    <property type="entry name" value="M20_CPDG2"/>
    <property type="match status" value="1"/>
</dbReference>
<dbReference type="PANTHER" id="PTHR43808:SF9">
    <property type="entry name" value="BLL0789 PROTEIN"/>
    <property type="match status" value="1"/>
</dbReference>
<organism evidence="5">
    <name type="scientific">Thermorudis peleae</name>
    <dbReference type="NCBI Taxonomy" id="1382356"/>
    <lineage>
        <taxon>Bacteria</taxon>
        <taxon>Pseudomonadati</taxon>
        <taxon>Thermomicrobiota</taxon>
        <taxon>Thermomicrobia</taxon>
        <taxon>Thermomicrobia incertae sedis</taxon>
        <taxon>Thermorudis</taxon>
    </lineage>
</organism>
<dbReference type="InterPro" id="IPR011650">
    <property type="entry name" value="Peptidase_M20_dimer"/>
</dbReference>
<evidence type="ECO:0000259" key="4">
    <source>
        <dbReference type="Pfam" id="PF07687"/>
    </source>
</evidence>
<dbReference type="Gene3D" id="3.40.630.10">
    <property type="entry name" value="Zn peptidases"/>
    <property type="match status" value="1"/>
</dbReference>
<feature type="domain" description="Peptidase M20 dimerisation" evidence="4">
    <location>
        <begin position="182"/>
        <end position="272"/>
    </location>
</feature>
<proteinExistence type="predicted"/>
<sequence>MSLIGEMARRREALLESLREIVTLESPSTDKAAVDRLARLLQERCRGLGAEVIVYPQAEYGDLTVASWPARGRDAEPLLVMTHIDTVWPLGTIERRPFVVEDDVARGPGVFDMKASVAMMLEAVRWLDEHGLEHRPIRWLINTDEEVGSPVSRPLIEELARQSSYVLCLEPPVPPMGALKTSRKGVGIFTVRIRGRAAHAGADPEKGVSAIQELANQIHYLHSLTDFSLGTTVNVGVVGGGTRPNVVAEEAWARVDLRVATMSEAERVVAAILGSRPWLPGAEVTVEGGLNRPPMERTPGIVAAFERAREIGRQIGLELTEAATGGASDGNFTAALGVPTIDGLGCPGDGGHAEHEHIRVSGLIERTALLIALLHEL</sequence>
<protein>
    <submittedName>
        <fullName evidence="5">M20 family peptidase</fullName>
    </submittedName>
</protein>
<accession>A0A831X1S0</accession>
<dbReference type="EMBL" id="DSIY01000236">
    <property type="protein sequence ID" value="HEG91766.1"/>
    <property type="molecule type" value="Genomic_DNA"/>
</dbReference>
<feature type="active site" evidence="3">
    <location>
        <position position="85"/>
    </location>
</feature>
<keyword evidence="2" id="KW-0378">Hydrolase</keyword>
<dbReference type="Pfam" id="PF07687">
    <property type="entry name" value="M20_dimer"/>
    <property type="match status" value="1"/>
</dbReference>
<evidence type="ECO:0000256" key="3">
    <source>
        <dbReference type="PIRSR" id="PIRSR037238-1"/>
    </source>
</evidence>
<dbReference type="AlphaFoldDB" id="A0A831X1S0"/>
<dbReference type="InterPro" id="IPR017150">
    <property type="entry name" value="Pept_M20_glutamate_carboxypep"/>
</dbReference>
<dbReference type="PANTHER" id="PTHR43808">
    <property type="entry name" value="ACETYLORNITHINE DEACETYLASE"/>
    <property type="match status" value="1"/>
</dbReference>
<dbReference type="PIRSF" id="PIRSF037238">
    <property type="entry name" value="Carboxypeptidase_G2"/>
    <property type="match status" value="1"/>
</dbReference>
<dbReference type="SUPFAM" id="SSF53187">
    <property type="entry name" value="Zn-dependent exopeptidases"/>
    <property type="match status" value="1"/>
</dbReference>
<name>A0A831X1S0_9BACT</name>
<comment type="caution">
    <text evidence="5">The sequence shown here is derived from an EMBL/GenBank/DDBJ whole genome shotgun (WGS) entry which is preliminary data.</text>
</comment>
<dbReference type="Gene3D" id="3.30.70.360">
    <property type="match status" value="1"/>
</dbReference>
<dbReference type="InterPro" id="IPR050072">
    <property type="entry name" value="Peptidase_M20A"/>
</dbReference>
<gene>
    <name evidence="5" type="ORF">ENP34_10065</name>
</gene>